<sequence>MKFNKISIKILACSLVVLGSLIQTQNSYAAILHPTGLNHLHEKIPGIKMLEDSDSKIQLPTKVDLTSQFPKVDNQGSLGSCVSWATGYADKTYQEGQEWKWSLNTISNIFSPAYIYSQIHADNSADGGGANFSDAFNILQTQGCTTLADMPYDGSEYAWKTTPTAKQKANAAKYKAESWSELPDGNYSAIKAQLANGNPVVIGISVYPDFDKLNASNPIYDQVYGTSRGGHALCVIGYDDTKRAVKIINSWGTDWGINGYGWISYDLIKSQNIEAYTMTDAL</sequence>
<reference evidence="5" key="1">
    <citation type="journal article" date="2016" name="Front. Microbiol.">
        <title>Complete Genome Sequence of Clostridium estertheticum DSM 8809, a Microbe Identified in Spoiled Vacuum Packed Beef.</title>
        <authorList>
            <person name="Yu Z."/>
            <person name="Gunn L."/>
            <person name="Brennan E."/>
            <person name="Reid R."/>
            <person name="Wall P.G."/>
            <person name="Gaora O.P."/>
            <person name="Hurley D."/>
            <person name="Bolton D."/>
            <person name="Fanning S."/>
        </authorList>
    </citation>
    <scope>NUCLEOTIDE SEQUENCE [LARGE SCALE GENOMIC DNA]</scope>
    <source>
        <strain evidence="5">DSM 8809</strain>
    </source>
</reference>
<dbReference type="PROSITE" id="PS00639">
    <property type="entry name" value="THIOL_PROTEASE_HIS"/>
    <property type="match status" value="1"/>
</dbReference>
<dbReference type="SMART" id="SM00645">
    <property type="entry name" value="Pept_C1"/>
    <property type="match status" value="1"/>
</dbReference>
<dbReference type="InterPro" id="IPR013128">
    <property type="entry name" value="Peptidase_C1A"/>
</dbReference>
<dbReference type="OrthoDB" id="3648721at2"/>
<dbReference type="EMBL" id="CP015756">
    <property type="protein sequence ID" value="APC39891.1"/>
    <property type="molecule type" value="Genomic_DNA"/>
</dbReference>
<dbReference type="SUPFAM" id="SSF54001">
    <property type="entry name" value="Cysteine proteinases"/>
    <property type="match status" value="1"/>
</dbReference>
<evidence type="ECO:0000256" key="1">
    <source>
        <dbReference type="ARBA" id="ARBA00008455"/>
    </source>
</evidence>
<evidence type="ECO:0000313" key="4">
    <source>
        <dbReference type="EMBL" id="APC39891.1"/>
    </source>
</evidence>
<dbReference type="RefSeq" id="WP_071612185.1">
    <property type="nucleotide sequence ID" value="NZ_CP015756.1"/>
</dbReference>
<feature type="signal peptide" evidence="2">
    <location>
        <begin position="1"/>
        <end position="29"/>
    </location>
</feature>
<dbReference type="InterPro" id="IPR025660">
    <property type="entry name" value="Pept_his_AS"/>
</dbReference>
<evidence type="ECO:0000259" key="3">
    <source>
        <dbReference type="SMART" id="SM00645"/>
    </source>
</evidence>
<dbReference type="AlphaFoldDB" id="A0A1J0GF11"/>
<keyword evidence="2" id="KW-0732">Signal</keyword>
<comment type="similarity">
    <text evidence="1">Belongs to the peptidase C1 family.</text>
</comment>
<evidence type="ECO:0000313" key="5">
    <source>
        <dbReference type="Proteomes" id="UP000182569"/>
    </source>
</evidence>
<dbReference type="STRING" id="1552.A7L45_07310"/>
<protein>
    <submittedName>
        <fullName evidence="4">Peptidase C1</fullName>
    </submittedName>
</protein>
<dbReference type="GO" id="GO:0008234">
    <property type="term" value="F:cysteine-type peptidase activity"/>
    <property type="evidence" value="ECO:0007669"/>
    <property type="project" value="InterPro"/>
</dbReference>
<gene>
    <name evidence="4" type="ORF">A7L45_07310</name>
</gene>
<dbReference type="Pfam" id="PF00112">
    <property type="entry name" value="Peptidase_C1"/>
    <property type="match status" value="1"/>
</dbReference>
<feature type="chain" id="PRO_5009611869" evidence="2">
    <location>
        <begin position="30"/>
        <end position="282"/>
    </location>
</feature>
<dbReference type="PANTHER" id="PTHR12411">
    <property type="entry name" value="CYSTEINE PROTEASE FAMILY C1-RELATED"/>
    <property type="match status" value="1"/>
</dbReference>
<proteinExistence type="inferred from homology"/>
<dbReference type="InterPro" id="IPR000668">
    <property type="entry name" value="Peptidase_C1A_C"/>
</dbReference>
<dbReference type="InterPro" id="IPR038765">
    <property type="entry name" value="Papain-like_cys_pep_sf"/>
</dbReference>
<dbReference type="CDD" id="cd02619">
    <property type="entry name" value="Peptidase_C1"/>
    <property type="match status" value="1"/>
</dbReference>
<organism evidence="4 5">
    <name type="scientific">Clostridium estertheticum subsp. estertheticum</name>
    <dbReference type="NCBI Taxonomy" id="1552"/>
    <lineage>
        <taxon>Bacteria</taxon>
        <taxon>Bacillati</taxon>
        <taxon>Bacillota</taxon>
        <taxon>Clostridia</taxon>
        <taxon>Eubacteriales</taxon>
        <taxon>Clostridiaceae</taxon>
        <taxon>Clostridium</taxon>
    </lineage>
</organism>
<name>A0A1J0GF11_9CLOT</name>
<feature type="domain" description="Peptidase C1A papain C-terminal" evidence="3">
    <location>
        <begin position="59"/>
        <end position="279"/>
    </location>
</feature>
<dbReference type="KEGG" id="ceu:A7L45_07310"/>
<evidence type="ECO:0000256" key="2">
    <source>
        <dbReference type="SAM" id="SignalP"/>
    </source>
</evidence>
<keyword evidence="5" id="KW-1185">Reference proteome</keyword>
<dbReference type="GO" id="GO:0006508">
    <property type="term" value="P:proteolysis"/>
    <property type="evidence" value="ECO:0007669"/>
    <property type="project" value="InterPro"/>
</dbReference>
<dbReference type="Gene3D" id="3.90.70.10">
    <property type="entry name" value="Cysteine proteinases"/>
    <property type="match status" value="1"/>
</dbReference>
<dbReference type="Proteomes" id="UP000182569">
    <property type="component" value="Chromosome"/>
</dbReference>
<accession>A0A1J0GF11</accession>